<dbReference type="InterPro" id="IPR016979">
    <property type="entry name" value="DUF2129"/>
</dbReference>
<protein>
    <submittedName>
        <fullName evidence="2">Uncharacterized protein</fullName>
    </submittedName>
</protein>
<evidence type="ECO:0000256" key="1">
    <source>
        <dbReference type="ARBA" id="ARBA00022490"/>
    </source>
</evidence>
<keyword evidence="1" id="KW-0963">Cytoplasm</keyword>
<evidence type="ECO:0000313" key="2">
    <source>
        <dbReference type="EMBL" id="KRM19054.1"/>
    </source>
</evidence>
<dbReference type="Pfam" id="PF09902">
    <property type="entry name" value="DUF2129"/>
    <property type="match status" value="1"/>
</dbReference>
<proteinExistence type="predicted"/>
<comment type="caution">
    <text evidence="2">The sequence shown here is derived from an EMBL/GenBank/DDBJ whole genome shotgun (WGS) entry which is preliminary data.</text>
</comment>
<dbReference type="AlphaFoldDB" id="A0A0R1WMN6"/>
<evidence type="ECO:0000313" key="3">
    <source>
        <dbReference type="Proteomes" id="UP000051054"/>
    </source>
</evidence>
<dbReference type="STRING" id="1423755.FC40_GL000843"/>
<gene>
    <name evidence="2" type="ORF">FC40_GL000843</name>
</gene>
<organism evidence="2 3">
    <name type="scientific">Ligilactobacillus hayakitensis DSM 18933 = JCM 14209</name>
    <dbReference type="NCBI Taxonomy" id="1423755"/>
    <lineage>
        <taxon>Bacteria</taxon>
        <taxon>Bacillati</taxon>
        <taxon>Bacillota</taxon>
        <taxon>Bacilli</taxon>
        <taxon>Lactobacillales</taxon>
        <taxon>Lactobacillaceae</taxon>
        <taxon>Ligilactobacillus</taxon>
    </lineage>
</organism>
<dbReference type="EMBL" id="AZGD01000090">
    <property type="protein sequence ID" value="KRM19054.1"/>
    <property type="molecule type" value="Genomic_DNA"/>
</dbReference>
<name>A0A0R1WMN6_9LACO</name>
<keyword evidence="3" id="KW-1185">Reference proteome</keyword>
<accession>A0A0R1WMN6</accession>
<dbReference type="Proteomes" id="UP000051054">
    <property type="component" value="Unassembled WGS sequence"/>
</dbReference>
<sequence>MYIDEEVLSENLSKMQALKYVTKIELSPRDEIAEDLEEVRGTANTLLDEEENK</sequence>
<reference evidence="2 3" key="1">
    <citation type="journal article" date="2015" name="Genome Announc.">
        <title>Expanding the biotechnology potential of lactobacilli through comparative genomics of 213 strains and associated genera.</title>
        <authorList>
            <person name="Sun Z."/>
            <person name="Harris H.M."/>
            <person name="McCann A."/>
            <person name="Guo C."/>
            <person name="Argimon S."/>
            <person name="Zhang W."/>
            <person name="Yang X."/>
            <person name="Jeffery I.B."/>
            <person name="Cooney J.C."/>
            <person name="Kagawa T.F."/>
            <person name="Liu W."/>
            <person name="Song Y."/>
            <person name="Salvetti E."/>
            <person name="Wrobel A."/>
            <person name="Rasinkangas P."/>
            <person name="Parkhill J."/>
            <person name="Rea M.C."/>
            <person name="O'Sullivan O."/>
            <person name="Ritari J."/>
            <person name="Douillard F.P."/>
            <person name="Paul Ross R."/>
            <person name="Yang R."/>
            <person name="Briner A.E."/>
            <person name="Felis G.E."/>
            <person name="de Vos W.M."/>
            <person name="Barrangou R."/>
            <person name="Klaenhammer T.R."/>
            <person name="Caufield P.W."/>
            <person name="Cui Y."/>
            <person name="Zhang H."/>
            <person name="O'Toole P.W."/>
        </authorList>
    </citation>
    <scope>NUCLEOTIDE SEQUENCE [LARGE SCALE GENOMIC DNA]</scope>
    <source>
        <strain evidence="2 3">DSM 18933</strain>
    </source>
</reference>
<dbReference type="PATRIC" id="fig|1423755.3.peg.897"/>